<keyword evidence="2" id="KW-1185">Reference proteome</keyword>
<protein>
    <submittedName>
        <fullName evidence="1">Uncharacterized protein</fullName>
    </submittedName>
</protein>
<dbReference type="PANTHER" id="PTHR33994:SF34">
    <property type="entry name" value="LATE EMBRYOGENESIS ABUNDANT PROTEIN LEA-2 SUBGROUP DOMAIN-CONTAINING PROTEIN"/>
    <property type="match status" value="1"/>
</dbReference>
<organism evidence="1 2">
    <name type="scientific">Digitaria exilis</name>
    <dbReference type="NCBI Taxonomy" id="1010633"/>
    <lineage>
        <taxon>Eukaryota</taxon>
        <taxon>Viridiplantae</taxon>
        <taxon>Streptophyta</taxon>
        <taxon>Embryophyta</taxon>
        <taxon>Tracheophyta</taxon>
        <taxon>Spermatophyta</taxon>
        <taxon>Magnoliopsida</taxon>
        <taxon>Liliopsida</taxon>
        <taxon>Poales</taxon>
        <taxon>Poaceae</taxon>
        <taxon>PACMAD clade</taxon>
        <taxon>Panicoideae</taxon>
        <taxon>Panicodae</taxon>
        <taxon>Paniceae</taxon>
        <taxon>Anthephorinae</taxon>
        <taxon>Digitaria</taxon>
    </lineage>
</organism>
<dbReference type="PANTHER" id="PTHR33994">
    <property type="entry name" value="OS04G0515000 PROTEIN"/>
    <property type="match status" value="1"/>
</dbReference>
<reference evidence="1" key="1">
    <citation type="submission" date="2020-07" db="EMBL/GenBank/DDBJ databases">
        <title>Genome sequence and genetic diversity analysis of an under-domesticated orphan crop, white fonio (Digitaria exilis).</title>
        <authorList>
            <person name="Bennetzen J.L."/>
            <person name="Chen S."/>
            <person name="Ma X."/>
            <person name="Wang X."/>
            <person name="Yssel A.E.J."/>
            <person name="Chaluvadi S.R."/>
            <person name="Johnson M."/>
            <person name="Gangashetty P."/>
            <person name="Hamidou F."/>
            <person name="Sanogo M.D."/>
            <person name="Zwaenepoel A."/>
            <person name="Wallace J."/>
            <person name="Van De Peer Y."/>
            <person name="Van Deynze A."/>
        </authorList>
    </citation>
    <scope>NUCLEOTIDE SEQUENCE</scope>
    <source>
        <tissue evidence="1">Leaves</tissue>
    </source>
</reference>
<dbReference type="OrthoDB" id="690033at2759"/>
<proteinExistence type="predicted"/>
<sequence>MELSAFQGLNATTTKTALSPAFGLKLHVKNPRLLRPWCSNGGELVVSYSGVALAWAHVPQFCVQRRAPTELTLLPWGREVGLSEDVRQRLAAELHVGTAQVTVEMKLFYDATDWSSPESYRGASLHLFQLILGSTQHRNN</sequence>
<dbReference type="EMBL" id="JACEFO010001882">
    <property type="protein sequence ID" value="KAF8696201.1"/>
    <property type="molecule type" value="Genomic_DNA"/>
</dbReference>
<gene>
    <name evidence="1" type="ORF">HU200_037099</name>
</gene>
<accession>A0A835EJS2</accession>
<evidence type="ECO:0000313" key="1">
    <source>
        <dbReference type="EMBL" id="KAF8696201.1"/>
    </source>
</evidence>
<evidence type="ECO:0000313" key="2">
    <source>
        <dbReference type="Proteomes" id="UP000636709"/>
    </source>
</evidence>
<name>A0A835EJS2_9POAL</name>
<dbReference type="Proteomes" id="UP000636709">
    <property type="component" value="Unassembled WGS sequence"/>
</dbReference>
<dbReference type="AlphaFoldDB" id="A0A835EJS2"/>
<comment type="caution">
    <text evidence="1">The sequence shown here is derived from an EMBL/GenBank/DDBJ whole genome shotgun (WGS) entry which is preliminary data.</text>
</comment>